<feature type="compositionally biased region" description="Polar residues" evidence="1">
    <location>
        <begin position="467"/>
        <end position="477"/>
    </location>
</feature>
<feature type="compositionally biased region" description="Acidic residues" evidence="1">
    <location>
        <begin position="485"/>
        <end position="495"/>
    </location>
</feature>
<evidence type="ECO:0000313" key="3">
    <source>
        <dbReference type="Proteomes" id="UP001107558"/>
    </source>
</evidence>
<feature type="region of interest" description="Disordered" evidence="1">
    <location>
        <begin position="509"/>
        <end position="551"/>
    </location>
</feature>
<proteinExistence type="predicted"/>
<feature type="compositionally biased region" description="Basic and acidic residues" evidence="1">
    <location>
        <begin position="701"/>
        <end position="726"/>
    </location>
</feature>
<dbReference type="AlphaFoldDB" id="A0A9J6CLF3"/>
<gene>
    <name evidence="2" type="ORF">PVAND_011775</name>
</gene>
<dbReference type="InterPro" id="IPR000048">
    <property type="entry name" value="IQ_motif_EF-hand-BS"/>
</dbReference>
<feature type="region of interest" description="Disordered" evidence="1">
    <location>
        <begin position="969"/>
        <end position="1001"/>
    </location>
</feature>
<dbReference type="CDD" id="cd23767">
    <property type="entry name" value="IQCD"/>
    <property type="match status" value="3"/>
</dbReference>
<comment type="caution">
    <text evidence="2">The sequence shown here is derived from an EMBL/GenBank/DDBJ whole genome shotgun (WGS) entry which is preliminary data.</text>
</comment>
<name>A0A9J6CLF3_POLVA</name>
<dbReference type="Gene3D" id="1.20.5.190">
    <property type="match status" value="4"/>
</dbReference>
<feature type="region of interest" description="Disordered" evidence="1">
    <location>
        <begin position="53"/>
        <end position="72"/>
    </location>
</feature>
<accession>A0A9J6CLF3</accession>
<evidence type="ECO:0000256" key="1">
    <source>
        <dbReference type="SAM" id="MobiDB-lite"/>
    </source>
</evidence>
<dbReference type="Pfam" id="PF00612">
    <property type="entry name" value="IQ"/>
    <property type="match status" value="5"/>
</dbReference>
<evidence type="ECO:0000313" key="2">
    <source>
        <dbReference type="EMBL" id="KAG5682422.1"/>
    </source>
</evidence>
<feature type="region of interest" description="Disordered" evidence="1">
    <location>
        <begin position="432"/>
        <end position="495"/>
    </location>
</feature>
<dbReference type="PROSITE" id="PS50096">
    <property type="entry name" value="IQ"/>
    <property type="match status" value="7"/>
</dbReference>
<dbReference type="OrthoDB" id="7791715at2759"/>
<feature type="compositionally biased region" description="Basic and acidic residues" evidence="1">
    <location>
        <begin position="387"/>
        <end position="409"/>
    </location>
</feature>
<sequence length="1083" mass="124054">MLLLNNKQLFVGINNEQHAETFDDLPLDDPELQDAAVKIQAAFRGHQVRKDKDTLTSHELSNEQHAETFDDLPLDDPELQDAAVKIQAAFRGHQVRKDKDTLTSHELSNEQHAETFDDLPLDDPELQDAAVKIQAAFHDPELQDAAVKIQAAFRGHQVRKDKETLKYLSTEQSDGINDIQFELHNLEFDDETDNENICRVRNDNFTPEINDINEVANTVIDDVMEEAAVKIQAGFRGHEVRKDNLIKFNSEKLNDEDDELKIQNTIVIEQYSEGNDETNDNDEIEQQDTSADIDEIQESETNEQGNNDVEESIETAQNESEDKTNAQEDGNDDDDPNDEAEQTDEGENSGQQQQQQNEDNDVANMVLDDEMEQAALKIQSTFRSNKNRTETKSQDCKVSNEENNEKESSVEEELANMLLDPEIADATLKIQSVFRGQKARKEAKDKNSDDKEEKPEEEEKEEDEPSTEQPLESSSSDKTAKQLQDEEDIANLVMDDEMEKTALKIQSAFRGKIKRKPKDGEDAISESSNEGDNDEENVVDENFKKSEEQPPNFYEYFAMSNEYSNEEIDYDNYVATRATYSDETRFECSAFDQTIYPDEDDIHLMQGGGIFVEESREESTFLEHSSSSGGDDHDDSNKFHKNQNSSKSFEIKEDEEVECKINQKDLEIKAIESFDFQSKKDSAEAMYYSLKKNEIEAQKRFENDMLQQEDAHDNSFKEEGINKPHEQDEDDDDVVVLKTQELTKNSKTLKYRMSMDDSILSQDYSRQKLKSTEMFEKMNEISRSEEEEEKNFHSNIVIHDEDEDQFDDFYPGNIRSKIMASSVSIADSDYFDPTNNKSIIDDDTIKTALETIHSTDSESTIGSAATKIQVNDKNLTARRNNTFQYSSIGNAAIDKSLDDFIQSQELRIDRFDEEPEGYISPPPKKQESCDDFTDDTCTESDRKIAGVIEIKLEQKHFLTVDERRRTLHREDAIQRNSTRSVEEESSKSSSNASCEKNNDKTNLSNDVVISTIQSHNSIIDAEIEIPVPVLEKQKHALSVKNVKFRRQKTMPVQIESNVIRVLPKHLRKRIKSAESEKRKKYTK</sequence>
<feature type="compositionally biased region" description="Acidic residues" evidence="1">
    <location>
        <begin position="529"/>
        <end position="539"/>
    </location>
</feature>
<feature type="region of interest" description="Disordered" evidence="1">
    <location>
        <begin position="911"/>
        <end position="936"/>
    </location>
</feature>
<protein>
    <submittedName>
        <fullName evidence="2">Uncharacterized protein</fullName>
    </submittedName>
</protein>
<feature type="region of interest" description="Disordered" evidence="1">
    <location>
        <begin position="701"/>
        <end position="734"/>
    </location>
</feature>
<dbReference type="GO" id="GO:0005516">
    <property type="term" value="F:calmodulin binding"/>
    <property type="evidence" value="ECO:0007669"/>
    <property type="project" value="TreeGrafter"/>
</dbReference>
<dbReference type="EMBL" id="JADBJN010000001">
    <property type="protein sequence ID" value="KAG5682422.1"/>
    <property type="molecule type" value="Genomic_DNA"/>
</dbReference>
<feature type="compositionally biased region" description="Acidic residues" evidence="1">
    <location>
        <begin position="455"/>
        <end position="466"/>
    </location>
</feature>
<feature type="region of interest" description="Disordered" evidence="1">
    <location>
        <begin position="298"/>
        <end position="413"/>
    </location>
</feature>
<feature type="compositionally biased region" description="Acidic residues" evidence="1">
    <location>
        <begin position="329"/>
        <end position="347"/>
    </location>
</feature>
<reference evidence="2" key="1">
    <citation type="submission" date="2021-03" db="EMBL/GenBank/DDBJ databases">
        <title>Chromosome level genome of the anhydrobiotic midge Polypedilum vanderplanki.</title>
        <authorList>
            <person name="Yoshida Y."/>
            <person name="Kikawada T."/>
            <person name="Gusev O."/>
        </authorList>
    </citation>
    <scope>NUCLEOTIDE SEQUENCE</scope>
    <source>
        <strain evidence="2">NIAS01</strain>
        <tissue evidence="2">Whole body or cell culture</tissue>
    </source>
</reference>
<keyword evidence="3" id="KW-1185">Reference proteome</keyword>
<dbReference type="Proteomes" id="UP001107558">
    <property type="component" value="Chromosome 1"/>
</dbReference>
<dbReference type="SMART" id="SM00015">
    <property type="entry name" value="IQ"/>
    <property type="match status" value="7"/>
</dbReference>
<dbReference type="PANTHER" id="PTHR10699:SF11">
    <property type="entry name" value="IGLOO, ISOFORM A"/>
    <property type="match status" value="1"/>
</dbReference>
<feature type="compositionally biased region" description="Basic and acidic residues" evidence="1">
    <location>
        <begin position="53"/>
        <end position="68"/>
    </location>
</feature>
<feature type="region of interest" description="Disordered" evidence="1">
    <location>
        <begin position="613"/>
        <end position="654"/>
    </location>
</feature>
<feature type="compositionally biased region" description="Basic and acidic residues" evidence="1">
    <location>
        <begin position="439"/>
        <end position="454"/>
    </location>
</feature>
<organism evidence="2 3">
    <name type="scientific">Polypedilum vanderplanki</name>
    <name type="common">Sleeping chironomid midge</name>
    <dbReference type="NCBI Taxonomy" id="319348"/>
    <lineage>
        <taxon>Eukaryota</taxon>
        <taxon>Metazoa</taxon>
        <taxon>Ecdysozoa</taxon>
        <taxon>Arthropoda</taxon>
        <taxon>Hexapoda</taxon>
        <taxon>Insecta</taxon>
        <taxon>Pterygota</taxon>
        <taxon>Neoptera</taxon>
        <taxon>Endopterygota</taxon>
        <taxon>Diptera</taxon>
        <taxon>Nematocera</taxon>
        <taxon>Chironomoidea</taxon>
        <taxon>Chironomidae</taxon>
        <taxon>Chironominae</taxon>
        <taxon>Polypedilum</taxon>
        <taxon>Polypedilum</taxon>
    </lineage>
</organism>
<dbReference type="PANTHER" id="PTHR10699">
    <property type="entry name" value="NEUROMODULIN"/>
    <property type="match status" value="1"/>
</dbReference>